<keyword evidence="2" id="KW-0732">Signal</keyword>
<feature type="transmembrane region" description="Helical" evidence="1">
    <location>
        <begin position="492"/>
        <end position="515"/>
    </location>
</feature>
<keyword evidence="1" id="KW-0472">Membrane</keyword>
<keyword evidence="1" id="KW-1133">Transmembrane helix</keyword>
<dbReference type="GO" id="GO:0009506">
    <property type="term" value="C:plasmodesma"/>
    <property type="evidence" value="ECO:0007669"/>
    <property type="project" value="TreeGrafter"/>
</dbReference>
<feature type="chain" id="PRO_5024365492" evidence="2">
    <location>
        <begin position="26"/>
        <end position="542"/>
    </location>
</feature>
<gene>
    <name evidence="3" type="ORF">E3N88_42986</name>
</gene>
<evidence type="ECO:0000313" key="3">
    <source>
        <dbReference type="EMBL" id="KAD1345616.1"/>
    </source>
</evidence>
<reference evidence="3 4" key="1">
    <citation type="submission" date="2019-05" db="EMBL/GenBank/DDBJ databases">
        <title>Mikania micrantha, genome provides insights into the molecular mechanism of rapid growth.</title>
        <authorList>
            <person name="Liu B."/>
        </authorList>
    </citation>
    <scope>NUCLEOTIDE SEQUENCE [LARGE SCALE GENOMIC DNA]</scope>
    <source>
        <strain evidence="3">NLD-2019</strain>
        <tissue evidence="3">Leaf</tissue>
    </source>
</reference>
<feature type="signal peptide" evidence="2">
    <location>
        <begin position="1"/>
        <end position="25"/>
    </location>
</feature>
<evidence type="ECO:0000313" key="4">
    <source>
        <dbReference type="Proteomes" id="UP000326396"/>
    </source>
</evidence>
<keyword evidence="1" id="KW-0812">Transmembrane</keyword>
<feature type="transmembrane region" description="Helical" evidence="1">
    <location>
        <begin position="254"/>
        <end position="273"/>
    </location>
</feature>
<organism evidence="3 4">
    <name type="scientific">Mikania micrantha</name>
    <name type="common">bitter vine</name>
    <dbReference type="NCBI Taxonomy" id="192012"/>
    <lineage>
        <taxon>Eukaryota</taxon>
        <taxon>Viridiplantae</taxon>
        <taxon>Streptophyta</taxon>
        <taxon>Embryophyta</taxon>
        <taxon>Tracheophyta</taxon>
        <taxon>Spermatophyta</taxon>
        <taxon>Magnoliopsida</taxon>
        <taxon>eudicotyledons</taxon>
        <taxon>Gunneridae</taxon>
        <taxon>Pentapetalae</taxon>
        <taxon>asterids</taxon>
        <taxon>campanulids</taxon>
        <taxon>Asterales</taxon>
        <taxon>Asteraceae</taxon>
        <taxon>Asteroideae</taxon>
        <taxon>Heliantheae alliance</taxon>
        <taxon>Eupatorieae</taxon>
        <taxon>Mikania</taxon>
    </lineage>
</organism>
<protein>
    <submittedName>
        <fullName evidence="3">Uncharacterized protein</fullName>
    </submittedName>
</protein>
<dbReference type="EMBL" id="SZYD01000839">
    <property type="protein sequence ID" value="KAD1345616.1"/>
    <property type="molecule type" value="Genomic_DNA"/>
</dbReference>
<evidence type="ECO:0000256" key="2">
    <source>
        <dbReference type="SAM" id="SignalP"/>
    </source>
</evidence>
<name>A0A5N6LGB9_9ASTR</name>
<feature type="transmembrane region" description="Helical" evidence="1">
    <location>
        <begin position="103"/>
        <end position="129"/>
    </location>
</feature>
<dbReference type="AlphaFoldDB" id="A0A5N6LGB9"/>
<sequence length="542" mass="60486">MLSPKSLLFLLQLVFFALVPHEVSQLLHPHIQHSSGLINGRSGDALERILLETSVGDHNSSLVLAEKRTRRKDPSNDFKYYTSGWNISDDHYIFSVMFTAVPLFAIATIWFIGSGVILLLICCCCCYCCCRRNTYDYSKTAYTFCFFLLSLLTISAIVGCVVLYTGQGKFNDSTTDTLDYVVSQSNDTVYSLKNVSSILSLAKDIEVDQVSLPLNVKNDIDRVHKMINDAASNLQSETRKNENDIKHVLKDVRLALIIIAAVMLVVALLGFLFSILGLQFLVYILVILGWILVTATLILCGIFLALHNITGDTCVAMNEWVGNPMAHTALDDILPCVDKATAEETMSQSKEVEFQLVGMVNYIINNISNINPPPFQSFLNFNQSGPLVPILCNPLTANKTDRICLADELQFNNATKVWRNYVCQVSSNDTCTTVGRLTPKMYQQMSVAVNVSAGLTEYGPFLTGLMDCSFVRETFSGIHKDHCPDLNRFSELVYIGLAMVSGAVMVSLVLWVLCARERKHRRYTKLVIESAPSPVLIYRQRK</sequence>
<comment type="caution">
    <text evidence="3">The sequence shown here is derived from an EMBL/GenBank/DDBJ whole genome shotgun (WGS) entry which is preliminary data.</text>
</comment>
<evidence type="ECO:0000256" key="1">
    <source>
        <dbReference type="SAM" id="Phobius"/>
    </source>
</evidence>
<keyword evidence="4" id="KW-1185">Reference proteome</keyword>
<dbReference type="PANTHER" id="PTHR31414">
    <property type="entry name" value="TRANSMEMBRANE PROTEIN DDB_G0292058"/>
    <property type="match status" value="1"/>
</dbReference>
<feature type="transmembrane region" description="Helical" evidence="1">
    <location>
        <begin position="280"/>
        <end position="306"/>
    </location>
</feature>
<dbReference type="InterPro" id="IPR040283">
    <property type="entry name" value="DDB_G0292058-like"/>
</dbReference>
<dbReference type="Proteomes" id="UP000326396">
    <property type="component" value="Unassembled WGS sequence"/>
</dbReference>
<accession>A0A5N6LGB9</accession>
<proteinExistence type="predicted"/>
<dbReference type="GO" id="GO:0005886">
    <property type="term" value="C:plasma membrane"/>
    <property type="evidence" value="ECO:0007669"/>
    <property type="project" value="TreeGrafter"/>
</dbReference>
<dbReference type="PANTHER" id="PTHR31414:SF32">
    <property type="entry name" value="TRANSMEMBRANE PROTEIN"/>
    <property type="match status" value="1"/>
</dbReference>
<feature type="transmembrane region" description="Helical" evidence="1">
    <location>
        <begin position="141"/>
        <end position="164"/>
    </location>
</feature>
<dbReference type="OrthoDB" id="1937321at2759"/>